<feature type="transmembrane region" description="Helical" evidence="1">
    <location>
        <begin position="44"/>
        <end position="65"/>
    </location>
</feature>
<reference evidence="2" key="1">
    <citation type="submission" date="2024-06" db="EMBL/GenBank/DDBJ databases">
        <title>Genome sequence of Vogesella sp. MAHUQ-64.</title>
        <authorList>
            <person name="Huq M.A."/>
        </authorList>
    </citation>
    <scope>NUCLEOTIDE SEQUENCE</scope>
    <source>
        <strain evidence="2">MAHUQ-64</strain>
    </source>
</reference>
<evidence type="ECO:0000256" key="1">
    <source>
        <dbReference type="SAM" id="Phobius"/>
    </source>
</evidence>
<keyword evidence="1" id="KW-0812">Transmembrane</keyword>
<feature type="transmembrane region" description="Helical" evidence="1">
    <location>
        <begin position="98"/>
        <end position="118"/>
    </location>
</feature>
<gene>
    <name evidence="2" type="ORF">ABNW52_01395</name>
</gene>
<dbReference type="EMBL" id="JBEFLD010000001">
    <property type="protein sequence ID" value="MEQ6289269.1"/>
    <property type="molecule type" value="Genomic_DNA"/>
</dbReference>
<keyword evidence="3" id="KW-1185">Reference proteome</keyword>
<protein>
    <submittedName>
        <fullName evidence="2">DUF2157 domain-containing protein</fullName>
    </submittedName>
</protein>
<feature type="transmembrane region" description="Helical" evidence="1">
    <location>
        <begin position="248"/>
        <end position="266"/>
    </location>
</feature>
<sequence length="343" mass="38832">MNISKQHLQQAAAHGLLSREQAEALWAFLQQQDEATPLFQLTHILYYLGGMIAIGAMTLFMNLGWERFGGGGLLLISLLYAVAALGCSRWLLQQQLPIPAGILATLAVCMTPLAVYGLQSMLGQWPVNTHYQDYHRYIDWRWLQMELVTLAAGSIVLQRLRLPFLVLPIAVTLWYLSMDLAPMLFDPEYVGHYWRQWVSLWFGLAMLLLAFWVDLRSRSGKDYAFWLYLFGTLAFWGGLSLMNSDSELNKFIYLCINLLMILASAVLARRVLAVCGALGCAGYLGHLAYQVFRDSLLFPFVLTLIGLGVIWLGIQWQRHEHSITGKLRASLPAELQALLARRH</sequence>
<feature type="transmembrane region" description="Helical" evidence="1">
    <location>
        <begin position="225"/>
        <end position="242"/>
    </location>
</feature>
<dbReference type="Proteomes" id="UP001433638">
    <property type="component" value="Unassembled WGS sequence"/>
</dbReference>
<name>A0ABV1LZC2_9NEIS</name>
<evidence type="ECO:0000313" key="2">
    <source>
        <dbReference type="EMBL" id="MEQ6289269.1"/>
    </source>
</evidence>
<feature type="transmembrane region" description="Helical" evidence="1">
    <location>
        <begin position="72"/>
        <end position="92"/>
    </location>
</feature>
<feature type="transmembrane region" description="Helical" evidence="1">
    <location>
        <begin position="271"/>
        <end position="289"/>
    </location>
</feature>
<feature type="transmembrane region" description="Helical" evidence="1">
    <location>
        <begin position="197"/>
        <end position="213"/>
    </location>
</feature>
<feature type="transmembrane region" description="Helical" evidence="1">
    <location>
        <begin position="295"/>
        <end position="314"/>
    </location>
</feature>
<keyword evidence="1" id="KW-0472">Membrane</keyword>
<keyword evidence="1" id="KW-1133">Transmembrane helix</keyword>
<accession>A0ABV1LZC2</accession>
<dbReference type="RefSeq" id="WP_349582984.1">
    <property type="nucleotide sequence ID" value="NZ_JBEFLD010000001.1"/>
</dbReference>
<evidence type="ECO:0000313" key="3">
    <source>
        <dbReference type="Proteomes" id="UP001433638"/>
    </source>
</evidence>
<organism evidence="2 3">
    <name type="scientific">Vogesella oryzagri</name>
    <dbReference type="NCBI Taxonomy" id="3160864"/>
    <lineage>
        <taxon>Bacteria</taxon>
        <taxon>Pseudomonadati</taxon>
        <taxon>Pseudomonadota</taxon>
        <taxon>Betaproteobacteria</taxon>
        <taxon>Neisseriales</taxon>
        <taxon>Chromobacteriaceae</taxon>
        <taxon>Vogesella</taxon>
    </lineage>
</organism>
<comment type="caution">
    <text evidence="2">The sequence shown here is derived from an EMBL/GenBank/DDBJ whole genome shotgun (WGS) entry which is preliminary data.</text>
</comment>
<feature type="transmembrane region" description="Helical" evidence="1">
    <location>
        <begin position="160"/>
        <end position="177"/>
    </location>
</feature>
<proteinExistence type="predicted"/>